<dbReference type="Gene3D" id="1.25.40.10">
    <property type="entry name" value="Tetratricopeptide repeat domain"/>
    <property type="match status" value="1"/>
</dbReference>
<protein>
    <recommendedName>
        <fullName evidence="7">RNA polymerase subunit sigma-24</fullName>
    </recommendedName>
</protein>
<dbReference type="InterPro" id="IPR036388">
    <property type="entry name" value="WH-like_DNA-bd_sf"/>
</dbReference>
<dbReference type="InterPro" id="IPR007627">
    <property type="entry name" value="RNA_pol_sigma70_r2"/>
</dbReference>
<dbReference type="Gene3D" id="1.10.1740.10">
    <property type="match status" value="1"/>
</dbReference>
<name>A0A2T7UV98_9RHOB</name>
<dbReference type="Pfam" id="PF04542">
    <property type="entry name" value="Sigma70_r2"/>
    <property type="match status" value="1"/>
</dbReference>
<dbReference type="PANTHER" id="PTHR47756:SF2">
    <property type="entry name" value="BLL6612 PROTEIN"/>
    <property type="match status" value="1"/>
</dbReference>
<dbReference type="AlphaFoldDB" id="A0A2T7UV98"/>
<feature type="domain" description="RNA polymerase sigma-70 region 2" evidence="2">
    <location>
        <begin position="12"/>
        <end position="77"/>
    </location>
</feature>
<dbReference type="Pfam" id="PF20239">
    <property type="entry name" value="DUF6596"/>
    <property type="match status" value="1"/>
</dbReference>
<dbReference type="GO" id="GO:0016987">
    <property type="term" value="F:sigma factor activity"/>
    <property type="evidence" value="ECO:0007669"/>
    <property type="project" value="InterPro"/>
</dbReference>
<reference evidence="5 6" key="1">
    <citation type="journal article" date="2011" name="Syst. Appl. Microbiol.">
        <title>Defluviimonas denitrificans gen. nov., sp. nov., and Pararhodobacter aggregans gen. nov., sp. nov., non-phototrophic Rhodobacteraceae from the biofilter of a marine aquaculture.</title>
        <authorList>
            <person name="Foesel B.U."/>
            <person name="Drake H.L."/>
            <person name="Schramm A."/>
        </authorList>
    </citation>
    <scope>NUCLEOTIDE SEQUENCE [LARGE SCALE GENOMIC DNA]</scope>
    <source>
        <strain evidence="5 6">D1-19</strain>
    </source>
</reference>
<dbReference type="OrthoDB" id="9780299at2"/>
<evidence type="ECO:0000259" key="2">
    <source>
        <dbReference type="Pfam" id="PF04542"/>
    </source>
</evidence>
<feature type="domain" description="DUF6596" evidence="4">
    <location>
        <begin position="180"/>
        <end position="281"/>
    </location>
</feature>
<keyword evidence="6" id="KW-1185">Reference proteome</keyword>
<dbReference type="EMBL" id="QDDR01000002">
    <property type="protein sequence ID" value="PVE48693.1"/>
    <property type="molecule type" value="Genomic_DNA"/>
</dbReference>
<dbReference type="SUPFAM" id="SSF88946">
    <property type="entry name" value="Sigma2 domain of RNA polymerase sigma factors"/>
    <property type="match status" value="1"/>
</dbReference>
<dbReference type="InterPro" id="IPR046531">
    <property type="entry name" value="DUF6596"/>
</dbReference>
<feature type="compositionally biased region" description="Polar residues" evidence="1">
    <location>
        <begin position="415"/>
        <end position="424"/>
    </location>
</feature>
<evidence type="ECO:0000313" key="6">
    <source>
        <dbReference type="Proteomes" id="UP000244810"/>
    </source>
</evidence>
<dbReference type="GO" id="GO:0003677">
    <property type="term" value="F:DNA binding"/>
    <property type="evidence" value="ECO:0007669"/>
    <property type="project" value="InterPro"/>
</dbReference>
<dbReference type="SUPFAM" id="SSF88659">
    <property type="entry name" value="Sigma3 and sigma4 domains of RNA polymerase sigma factors"/>
    <property type="match status" value="1"/>
</dbReference>
<dbReference type="Pfam" id="PF08281">
    <property type="entry name" value="Sigma70_r4_2"/>
    <property type="match status" value="1"/>
</dbReference>
<evidence type="ECO:0000259" key="3">
    <source>
        <dbReference type="Pfam" id="PF08281"/>
    </source>
</evidence>
<dbReference type="Gene3D" id="1.10.10.10">
    <property type="entry name" value="Winged helix-like DNA-binding domain superfamily/Winged helix DNA-binding domain"/>
    <property type="match status" value="1"/>
</dbReference>
<gene>
    <name evidence="5" type="ORF">DDE23_06460</name>
</gene>
<evidence type="ECO:0000259" key="4">
    <source>
        <dbReference type="Pfam" id="PF20239"/>
    </source>
</evidence>
<dbReference type="PANTHER" id="PTHR47756">
    <property type="entry name" value="BLL6612 PROTEIN-RELATED"/>
    <property type="match status" value="1"/>
</dbReference>
<dbReference type="InterPro" id="IPR013249">
    <property type="entry name" value="RNA_pol_sigma70_r4_t2"/>
</dbReference>
<dbReference type="Proteomes" id="UP000244810">
    <property type="component" value="Unassembled WGS sequence"/>
</dbReference>
<dbReference type="GO" id="GO:0006352">
    <property type="term" value="P:DNA-templated transcription initiation"/>
    <property type="evidence" value="ECO:0007669"/>
    <property type="project" value="InterPro"/>
</dbReference>
<comment type="caution">
    <text evidence="5">The sequence shown here is derived from an EMBL/GenBank/DDBJ whole genome shotgun (WGS) entry which is preliminary data.</text>
</comment>
<evidence type="ECO:0000256" key="1">
    <source>
        <dbReference type="SAM" id="MobiDB-lite"/>
    </source>
</evidence>
<proteinExistence type="predicted"/>
<organism evidence="5 6">
    <name type="scientific">Pararhodobacter aggregans</name>
    <dbReference type="NCBI Taxonomy" id="404875"/>
    <lineage>
        <taxon>Bacteria</taxon>
        <taxon>Pseudomonadati</taxon>
        <taxon>Pseudomonadota</taxon>
        <taxon>Alphaproteobacteria</taxon>
        <taxon>Rhodobacterales</taxon>
        <taxon>Paracoccaceae</taxon>
        <taxon>Pararhodobacter</taxon>
    </lineage>
</organism>
<dbReference type="InterPro" id="IPR013325">
    <property type="entry name" value="RNA_pol_sigma_r2"/>
</dbReference>
<evidence type="ECO:0008006" key="7">
    <source>
        <dbReference type="Google" id="ProtNLM"/>
    </source>
</evidence>
<feature type="region of interest" description="Disordered" evidence="1">
    <location>
        <begin position="406"/>
        <end position="437"/>
    </location>
</feature>
<sequence>MGAAPILEAIHRHERGRILAALMAELRDLDLAEEALSEAMESALVHWGRAGVPDRPGAWLLTAARRKVIDRWRRAARLAARAPDLRLLAEADAAAREEPAPEIPDERLRLIFTCSHPALEAKTRVALTLRTLGGLTTAEIARAFLDTEPAMGQRLSRAKAKIREAGIPFAVPGPGDWAARLGSVLAVLYLIFNEGYAVTAGAAPLRVDLSAEAIYLARMLDQLRPDEPEVLGLLALMLMTDARRAARLGPDGALVALDRQDRRLWDRAGIAEGEALVDRAMALCAPGPFQIKAAIAALHAAPEIDRRQIFLLYDSLLRFEPTPVVRLNRAVALAETGETAAALALVEALRVDLHSYQPFHAALAELRLRAGQGAAAAEAYGEAIARSGNAAERAFLRTRLAAVQTAADPKKKAEQSSAQVQQGGKDTEGTPVSHEPR</sequence>
<accession>A0A2T7UV98</accession>
<dbReference type="InterPro" id="IPR013324">
    <property type="entry name" value="RNA_pol_sigma_r3/r4-like"/>
</dbReference>
<evidence type="ECO:0000313" key="5">
    <source>
        <dbReference type="EMBL" id="PVE48693.1"/>
    </source>
</evidence>
<dbReference type="InterPro" id="IPR011990">
    <property type="entry name" value="TPR-like_helical_dom_sf"/>
</dbReference>
<dbReference type="RefSeq" id="WP_107750419.1">
    <property type="nucleotide sequence ID" value="NZ_QBKF01000002.1"/>
</dbReference>
<feature type="domain" description="RNA polymerase sigma factor 70 region 4 type 2" evidence="3">
    <location>
        <begin position="116"/>
        <end position="162"/>
    </location>
</feature>